<gene>
    <name evidence="1" type="ORF">SDC9_132109</name>
</gene>
<proteinExistence type="predicted"/>
<evidence type="ECO:0000313" key="1">
    <source>
        <dbReference type="EMBL" id="MPM85032.1"/>
    </source>
</evidence>
<reference evidence="1" key="1">
    <citation type="submission" date="2019-08" db="EMBL/GenBank/DDBJ databases">
        <authorList>
            <person name="Kucharzyk K."/>
            <person name="Murdoch R.W."/>
            <person name="Higgins S."/>
            <person name="Loffler F."/>
        </authorList>
    </citation>
    <scope>NUCLEOTIDE SEQUENCE</scope>
</reference>
<sequence>MTARGIPAVIRYSQYPIPVNPMMVTTGGTKGPMYKPVAPAPCIITPRVLGVTPRLATMGMRIGAIIAFEPARVPSMLTNPVDVSIAIKIACFFDLSLALPTT</sequence>
<dbReference type="EMBL" id="VSSQ01033443">
    <property type="protein sequence ID" value="MPM85032.1"/>
    <property type="molecule type" value="Genomic_DNA"/>
</dbReference>
<protein>
    <submittedName>
        <fullName evidence="1">Uncharacterized protein</fullName>
    </submittedName>
</protein>
<organism evidence="1">
    <name type="scientific">bioreactor metagenome</name>
    <dbReference type="NCBI Taxonomy" id="1076179"/>
    <lineage>
        <taxon>unclassified sequences</taxon>
        <taxon>metagenomes</taxon>
        <taxon>ecological metagenomes</taxon>
    </lineage>
</organism>
<comment type="caution">
    <text evidence="1">The sequence shown here is derived from an EMBL/GenBank/DDBJ whole genome shotgun (WGS) entry which is preliminary data.</text>
</comment>
<dbReference type="AlphaFoldDB" id="A0A645D8U2"/>
<accession>A0A645D8U2</accession>
<name>A0A645D8U2_9ZZZZ</name>